<dbReference type="GO" id="GO:0043743">
    <property type="term" value="F:LPPG:FO 2-phospho-L-lactate transferase activity"/>
    <property type="evidence" value="ECO:0007669"/>
    <property type="project" value="InterPro"/>
</dbReference>
<dbReference type="NCBIfam" id="TIGR01826">
    <property type="entry name" value="CofD_related"/>
    <property type="match status" value="1"/>
</dbReference>
<dbReference type="STRING" id="1618350.UR67_C0001G0199"/>
<comment type="similarity">
    <text evidence="2">Belongs to the gluconeogenesis factor family.</text>
</comment>
<dbReference type="Proteomes" id="UP000034581">
    <property type="component" value="Unassembled WGS sequence"/>
</dbReference>
<comment type="caution">
    <text evidence="3">The sequence shown here is derived from an EMBL/GenBank/DDBJ whole genome shotgun (WGS) entry which is preliminary data.</text>
</comment>
<dbReference type="EMBL" id="LBQB01000001">
    <property type="protein sequence ID" value="KKP70290.1"/>
    <property type="molecule type" value="Genomic_DNA"/>
</dbReference>
<dbReference type="GO" id="GO:0005737">
    <property type="term" value="C:cytoplasm"/>
    <property type="evidence" value="ECO:0007669"/>
    <property type="project" value="UniProtKB-SubCell"/>
</dbReference>
<sequence length="327" mass="36172">MDKKKVMIIGGGTGSYVVLSGLKEYDYDIVAVTTVADDGGSSGRLRNEFGFLPAGDMRQSIAALSQENGFLKDLLLYRFEKGEKGLKGHNLGNLILTALDDITGSESKALETAAKIFSLKGKVLPVSLGLTKVKAKYSTGKEIIGEHFIEENKLTKGERIIEYKADPPVKINPAVKAEIKDTDLIIFGPGDLYNSTIANLTINGVSKEIKESQAQVLQIINLMTLASQTAYFTASDHVKELEKYLGKKVNYILLNTRKIPEDVLKNYRKFNEYQIEDDLKGDSRVFRLDLLSTTKVKKNSSDPLKRSLIRHSSQKIGKAIVNIINKL</sequence>
<comment type="function">
    <text evidence="2">Required for morphogenesis under gluconeogenic growth conditions.</text>
</comment>
<dbReference type="HAMAP" id="MF_00973">
    <property type="entry name" value="Gluconeogen_factor"/>
    <property type="match status" value="1"/>
</dbReference>
<accession>A0A0G0E4M6</accession>
<organism evidence="3 4">
    <name type="scientific">candidate division CPR3 bacterium GW2011_GWF2_35_18</name>
    <dbReference type="NCBI Taxonomy" id="1618350"/>
    <lineage>
        <taxon>Bacteria</taxon>
        <taxon>Bacteria division CPR3</taxon>
    </lineage>
</organism>
<dbReference type="PANTHER" id="PTHR30135:SF3">
    <property type="entry name" value="GLUCONEOGENESIS FACTOR-RELATED"/>
    <property type="match status" value="1"/>
</dbReference>
<name>A0A0G0E4M6_UNCC3</name>
<dbReference type="PATRIC" id="fig|1618350.3.peg.207"/>
<evidence type="ECO:0000313" key="3">
    <source>
        <dbReference type="EMBL" id="KKP70290.1"/>
    </source>
</evidence>
<dbReference type="GO" id="GO:0008360">
    <property type="term" value="P:regulation of cell shape"/>
    <property type="evidence" value="ECO:0007669"/>
    <property type="project" value="UniProtKB-UniRule"/>
</dbReference>
<dbReference type="PANTHER" id="PTHR30135">
    <property type="entry name" value="UNCHARACTERIZED PROTEIN YVCK-RELATED"/>
    <property type="match status" value="1"/>
</dbReference>
<reference evidence="3 4" key="1">
    <citation type="journal article" date="2015" name="Nature">
        <title>rRNA introns, odd ribosomes, and small enigmatic genomes across a large radiation of phyla.</title>
        <authorList>
            <person name="Brown C.T."/>
            <person name="Hug L.A."/>
            <person name="Thomas B.C."/>
            <person name="Sharon I."/>
            <person name="Castelle C.J."/>
            <person name="Singh A."/>
            <person name="Wilkins M.J."/>
            <person name="Williams K.H."/>
            <person name="Banfield J.F."/>
        </authorList>
    </citation>
    <scope>NUCLEOTIDE SEQUENCE [LARGE SCALE GENOMIC DNA]</scope>
</reference>
<dbReference type="InterPro" id="IPR002882">
    <property type="entry name" value="CofD"/>
</dbReference>
<evidence type="ECO:0000313" key="4">
    <source>
        <dbReference type="Proteomes" id="UP000034581"/>
    </source>
</evidence>
<dbReference type="InterPro" id="IPR010119">
    <property type="entry name" value="Gluconeogen_factor"/>
</dbReference>
<dbReference type="AlphaFoldDB" id="A0A0G0E4M6"/>
<gene>
    <name evidence="3" type="ORF">UR67_C0001G0199</name>
</gene>
<comment type="subcellular location">
    <subcellularLocation>
        <location evidence="2">Cytoplasm</location>
    </subcellularLocation>
</comment>
<dbReference type="Gene3D" id="3.40.50.10680">
    <property type="entry name" value="CofD-like domains"/>
    <property type="match status" value="1"/>
</dbReference>
<evidence type="ECO:0000256" key="2">
    <source>
        <dbReference type="HAMAP-Rule" id="MF_00973"/>
    </source>
</evidence>
<dbReference type="SUPFAM" id="SSF142338">
    <property type="entry name" value="CofD-like"/>
    <property type="match status" value="1"/>
</dbReference>
<proteinExistence type="inferred from homology"/>
<protein>
    <recommendedName>
        <fullName evidence="2">Putative gluconeogenesis factor</fullName>
    </recommendedName>
</protein>
<keyword evidence="1 2" id="KW-0963">Cytoplasm</keyword>
<dbReference type="InterPro" id="IPR038136">
    <property type="entry name" value="CofD-like_dom_sf"/>
</dbReference>
<dbReference type="Pfam" id="PF01933">
    <property type="entry name" value="CofD"/>
    <property type="match status" value="1"/>
</dbReference>
<dbReference type="CDD" id="cd07187">
    <property type="entry name" value="YvcK_like"/>
    <property type="match status" value="1"/>
</dbReference>
<evidence type="ECO:0000256" key="1">
    <source>
        <dbReference type="ARBA" id="ARBA00022490"/>
    </source>
</evidence>